<evidence type="ECO:0000313" key="6">
    <source>
        <dbReference type="Proteomes" id="UP000597444"/>
    </source>
</evidence>
<sequence>MAPPQQPMYVRGPMMPQQQQMPMSAPNRSGYLNGPPPSMHDVAVRKQAQKKKRFPIWARVLVASLVVMIAAGGYFAMPYLNIVGRSTGQKATQFGTPTTKGAGSNTMQTSNTDNGPVLSGKRINILLLGSDTDAKFDQGTYLAQTDIIVTIDPNTKYVGMLSIPRDMQVTIPGYGADKLDIAFSDGYRSKKSDNPVADGAGLAIATIEQNFGIHIDQYAWVGLDGFIKVIETAGGVDVDVLHPMVDDTYPDDVDTTTGKTHATTGQAFGYKRLYIAPGPQHLNGVQALEYVRTRHSDLVGDFGRSVRQQQVLNQLKAKLETPDIIAKLPELATDLDGYVKTSMNLTDLASLANFARTIDTNKIDRLVLSPPYSTSIKNSSNFAPVCDKIIPAIQKMFDLAANEATCIPQASSGAAGLASPRIPTTGVTNQTSVNTQTQQASQPAQMTMLSSKRSYGDPFGVQCLLNLMFMVTFESFDAMATT</sequence>
<accession>A0A8J3IFH5</accession>
<proteinExistence type="inferred from homology"/>
<dbReference type="InterPro" id="IPR004474">
    <property type="entry name" value="LytR_CpsA_psr"/>
</dbReference>
<dbReference type="InterPro" id="IPR050922">
    <property type="entry name" value="LytR/CpsA/Psr_CW_biosynth"/>
</dbReference>
<evidence type="ECO:0000256" key="1">
    <source>
        <dbReference type="ARBA" id="ARBA00006068"/>
    </source>
</evidence>
<dbReference type="AlphaFoldDB" id="A0A8J3IFH5"/>
<reference evidence="5" key="1">
    <citation type="submission" date="2020-10" db="EMBL/GenBank/DDBJ databases">
        <title>Taxonomic study of unclassified bacteria belonging to the class Ktedonobacteria.</title>
        <authorList>
            <person name="Yabe S."/>
            <person name="Wang C.M."/>
            <person name="Zheng Y."/>
            <person name="Sakai Y."/>
            <person name="Cavaletti L."/>
            <person name="Monciardini P."/>
            <person name="Donadio S."/>
        </authorList>
    </citation>
    <scope>NUCLEOTIDE SEQUENCE</scope>
    <source>
        <strain evidence="5">ID150040</strain>
    </source>
</reference>
<evidence type="ECO:0000313" key="5">
    <source>
        <dbReference type="EMBL" id="GHO92643.1"/>
    </source>
</evidence>
<keyword evidence="3" id="KW-0472">Membrane</keyword>
<dbReference type="PANTHER" id="PTHR33392">
    <property type="entry name" value="POLYISOPRENYL-TEICHOIC ACID--PEPTIDOGLYCAN TEICHOIC ACID TRANSFERASE TAGU"/>
    <property type="match status" value="1"/>
</dbReference>
<evidence type="ECO:0000256" key="3">
    <source>
        <dbReference type="SAM" id="Phobius"/>
    </source>
</evidence>
<evidence type="ECO:0000256" key="2">
    <source>
        <dbReference type="SAM" id="MobiDB-lite"/>
    </source>
</evidence>
<dbReference type="NCBIfam" id="TIGR00350">
    <property type="entry name" value="lytR_cpsA_psr"/>
    <property type="match status" value="1"/>
</dbReference>
<dbReference type="Gene3D" id="3.40.630.190">
    <property type="entry name" value="LCP protein"/>
    <property type="match status" value="1"/>
</dbReference>
<dbReference type="EMBL" id="BNJK01000001">
    <property type="protein sequence ID" value="GHO92643.1"/>
    <property type="molecule type" value="Genomic_DNA"/>
</dbReference>
<protein>
    <recommendedName>
        <fullName evidence="4">Cell envelope-related transcriptional attenuator domain-containing protein</fullName>
    </recommendedName>
</protein>
<feature type="transmembrane region" description="Helical" evidence="3">
    <location>
        <begin position="56"/>
        <end position="77"/>
    </location>
</feature>
<feature type="compositionally biased region" description="Low complexity" evidence="2">
    <location>
        <begin position="13"/>
        <end position="23"/>
    </location>
</feature>
<dbReference type="Pfam" id="PF03816">
    <property type="entry name" value="LytR_cpsA_psr"/>
    <property type="match status" value="1"/>
</dbReference>
<feature type="domain" description="Cell envelope-related transcriptional attenuator" evidence="4">
    <location>
        <begin position="144"/>
        <end position="319"/>
    </location>
</feature>
<comment type="similarity">
    <text evidence="1">Belongs to the LytR/CpsA/Psr (LCP) family.</text>
</comment>
<dbReference type="Proteomes" id="UP000597444">
    <property type="component" value="Unassembled WGS sequence"/>
</dbReference>
<gene>
    <name evidence="5" type="ORF">KSF_026910</name>
</gene>
<evidence type="ECO:0000259" key="4">
    <source>
        <dbReference type="Pfam" id="PF03816"/>
    </source>
</evidence>
<comment type="caution">
    <text evidence="5">The sequence shown here is derived from an EMBL/GenBank/DDBJ whole genome shotgun (WGS) entry which is preliminary data.</text>
</comment>
<organism evidence="5 6">
    <name type="scientific">Reticulibacter mediterranei</name>
    <dbReference type="NCBI Taxonomy" id="2778369"/>
    <lineage>
        <taxon>Bacteria</taxon>
        <taxon>Bacillati</taxon>
        <taxon>Chloroflexota</taxon>
        <taxon>Ktedonobacteria</taxon>
        <taxon>Ktedonobacterales</taxon>
        <taxon>Reticulibacteraceae</taxon>
        <taxon>Reticulibacter</taxon>
    </lineage>
</organism>
<name>A0A8J3IFH5_9CHLR</name>
<dbReference type="PANTHER" id="PTHR33392:SF6">
    <property type="entry name" value="POLYISOPRENYL-TEICHOIC ACID--PEPTIDOGLYCAN TEICHOIC ACID TRANSFERASE TAGU"/>
    <property type="match status" value="1"/>
</dbReference>
<keyword evidence="3" id="KW-1133">Transmembrane helix</keyword>
<keyword evidence="3" id="KW-0812">Transmembrane</keyword>
<keyword evidence="6" id="KW-1185">Reference proteome</keyword>
<feature type="region of interest" description="Disordered" evidence="2">
    <location>
        <begin position="1"/>
        <end position="25"/>
    </location>
</feature>